<dbReference type="Pfam" id="PF00595">
    <property type="entry name" value="PDZ"/>
    <property type="match status" value="1"/>
</dbReference>
<dbReference type="PROSITE" id="PS50010">
    <property type="entry name" value="DH_2"/>
    <property type="match status" value="1"/>
</dbReference>
<feature type="domain" description="RGS" evidence="6">
    <location>
        <begin position="1069"/>
        <end position="1184"/>
    </location>
</feature>
<feature type="compositionally biased region" description="Low complexity" evidence="1">
    <location>
        <begin position="370"/>
        <end position="384"/>
    </location>
</feature>
<dbReference type="PROSITE" id="PS50004">
    <property type="entry name" value="C2"/>
    <property type="match status" value="1"/>
</dbReference>
<feature type="domain" description="PDZ" evidence="5">
    <location>
        <begin position="265"/>
        <end position="342"/>
    </location>
</feature>
<feature type="domain" description="DH" evidence="4">
    <location>
        <begin position="506"/>
        <end position="684"/>
    </location>
</feature>
<feature type="compositionally biased region" description="Polar residues" evidence="1">
    <location>
        <begin position="350"/>
        <end position="368"/>
    </location>
</feature>
<dbReference type="InterPro" id="IPR036305">
    <property type="entry name" value="RGS_sf"/>
</dbReference>
<dbReference type="Gene3D" id="1.20.900.10">
    <property type="entry name" value="Dbl homology (DH) domain"/>
    <property type="match status" value="1"/>
</dbReference>
<sequence length="1197" mass="133895">MDVPQSPAKRPRREPPPRPRQRRTSTRRSVGASTIASAKKKVLASKVVHTRKTRTALFKSAGNKKKRTLVNEDQIKGRGLLKLAIYKNSGFVTVHIMQGKGLMPRERKVCDSYVKLSLVPDCGRKTRCKTEIIHDTRKPNYQETFSLEIGPEDVGRRLQIAVWNRDKQKKCSELLGCMSFGVDRMLDQTKVVNGWYYLLDEKVGVHKHLKAVNKKDKKKTAARRPTLTSAASGSTLQSLPESGGDVFNLPPPKINREVQWEQPRQITILKESGSYGFTICSANPVCVKSVDKEGAAARTCLMEGDRILRLNGINVTMVTADQLAAQIRSCEGPVTLLVQRCKQRSEDDNNGANATNSSQVADNTSQHEPASATTSTTASAADSTQFTNTASGSTLLMDSTGRLETPDFTCTLDPSETSFTAEIIANLNKITMDTPTKEEASAKDTTQPEKMEEQVSATEVLCQENQKACVVDVLRSNTTLADCSNITTRGERTVKNYKTLCQLEQSRQKAIHSILKSEEHFAAALRSGMQMYLPAVKKQLLPKEYYGKLVANMEKLEALSRYFASQIGTSAESCLSAPPEAPVYVESVGHIYLGKLAELCATFLGYQEGVRHVVKNLTIKKLSPWSQTYLNTHTFLYKPAQHLSQVAGLLDTILRCTSTQHQDFLDLQTVIRALKQAIKSAQESAMRSSTAHDGPSMVPGANLHKIQKSITFAKGVKHFVVNVPKRTLVHSGELSLVEKKKTTKVWTMLFNDLLVFTNLKEEGKICVIREPIPMEFVLVNTADNELEFHVTHLSKMSTLRSKRAGLQGNQTVLQAATRKERGLWVQRIEQCSLSLQQKETGKENRQEHSDWSTCGIGERWDIAAMAKYMQDHSEESSKLGLCPLNMGLNGIIQDGGSPQPSPSPSPESQPDKSMELSSPHVHFLVPNVPHETFDERMEVACPEANDTGTRKRRISFLKRSGTVKKRSDEKDGILLRPRSHSAGVLNKDDGQEMSANQSAESPMSSSQPDLTDLGRQTRKKSRSFAKEMRSKLAFLRKRPAPSVSIHVEDMSADRVQRLEVERVTRWSESFEALLNDKCGVQAFHGYLKTEFSEENLEFWMACEEYKQLKPSKLAHRAKKIYNDYIAVQAPRELNLDAETRAETLARLTSPDEGTFKVAQRKIAILMERDSYPRFLRSNLYQMLRSRNNASQLMNQTR</sequence>
<feature type="region of interest" description="Disordered" evidence="1">
    <location>
        <begin position="214"/>
        <end position="245"/>
    </location>
</feature>
<dbReference type="InterPro" id="IPR035899">
    <property type="entry name" value="DBL_dom_sf"/>
</dbReference>
<gene>
    <name evidence="7" type="primary">RGS3</name>
    <name evidence="7" type="ORF">BLAG_LOCUS23886</name>
</gene>
<feature type="region of interest" description="Disordered" evidence="1">
    <location>
        <begin position="1"/>
        <end position="35"/>
    </location>
</feature>
<evidence type="ECO:0000313" key="8">
    <source>
        <dbReference type="Proteomes" id="UP000838412"/>
    </source>
</evidence>
<dbReference type="GO" id="GO:0005634">
    <property type="term" value="C:nucleus"/>
    <property type="evidence" value="ECO:0007669"/>
    <property type="project" value="TreeGrafter"/>
</dbReference>
<dbReference type="AlphaFoldDB" id="A0A8K0EZW5"/>
<dbReference type="SMART" id="SM00228">
    <property type="entry name" value="PDZ"/>
    <property type="match status" value="1"/>
</dbReference>
<feature type="domain" description="PH" evidence="2">
    <location>
        <begin position="727"/>
        <end position="833"/>
    </location>
</feature>
<keyword evidence="8" id="KW-1185">Reference proteome</keyword>
<dbReference type="InterPro" id="IPR001478">
    <property type="entry name" value="PDZ"/>
</dbReference>
<dbReference type="GO" id="GO:0005886">
    <property type="term" value="C:plasma membrane"/>
    <property type="evidence" value="ECO:0007669"/>
    <property type="project" value="TreeGrafter"/>
</dbReference>
<dbReference type="InterPro" id="IPR000008">
    <property type="entry name" value="C2_dom"/>
</dbReference>
<dbReference type="EMBL" id="OV696693">
    <property type="protein sequence ID" value="CAH1272168.1"/>
    <property type="molecule type" value="Genomic_DNA"/>
</dbReference>
<dbReference type="Pfam" id="PF00615">
    <property type="entry name" value="RGS"/>
    <property type="match status" value="1"/>
</dbReference>
<feature type="compositionally biased region" description="Basic residues" evidence="1">
    <location>
        <begin position="950"/>
        <end position="964"/>
    </location>
</feature>
<dbReference type="SUPFAM" id="SSF49562">
    <property type="entry name" value="C2 domain (Calcium/lipid-binding domain, CaLB)"/>
    <property type="match status" value="1"/>
</dbReference>
<dbReference type="OrthoDB" id="196547at2759"/>
<dbReference type="InterPro" id="IPR035892">
    <property type="entry name" value="C2_domain_sf"/>
</dbReference>
<dbReference type="SUPFAM" id="SSF48097">
    <property type="entry name" value="Regulator of G-protein signaling, RGS"/>
    <property type="match status" value="1"/>
</dbReference>
<dbReference type="PROSITE" id="PS50132">
    <property type="entry name" value="RGS"/>
    <property type="match status" value="1"/>
</dbReference>
<dbReference type="InterPro" id="IPR016137">
    <property type="entry name" value="RGS"/>
</dbReference>
<dbReference type="Pfam" id="PF00621">
    <property type="entry name" value="RhoGEF"/>
    <property type="match status" value="1"/>
</dbReference>
<name>A0A8K0EZW5_BRALA</name>
<dbReference type="InterPro" id="IPR036034">
    <property type="entry name" value="PDZ_sf"/>
</dbReference>
<evidence type="ECO:0000256" key="1">
    <source>
        <dbReference type="SAM" id="MobiDB-lite"/>
    </source>
</evidence>
<feature type="region of interest" description="Disordered" evidence="1">
    <location>
        <begin position="889"/>
        <end position="917"/>
    </location>
</feature>
<dbReference type="Proteomes" id="UP000838412">
    <property type="component" value="Chromosome 8"/>
</dbReference>
<dbReference type="Gene3D" id="1.10.167.10">
    <property type="entry name" value="Regulator of G-protein Signalling 4, domain 2"/>
    <property type="match status" value="1"/>
</dbReference>
<dbReference type="PANTHER" id="PTHR46848">
    <property type="entry name" value="REGULATOR OF G-PROTEIN SIGNALING 3"/>
    <property type="match status" value="1"/>
</dbReference>
<dbReference type="PANTHER" id="PTHR46848:SF1">
    <property type="entry name" value="REGULATOR OF G-PROTEIN SIGNALING 3"/>
    <property type="match status" value="1"/>
</dbReference>
<dbReference type="PRINTS" id="PR01301">
    <property type="entry name" value="RGSPROTEIN"/>
</dbReference>
<dbReference type="SUPFAM" id="SSF50156">
    <property type="entry name" value="PDZ domain-like"/>
    <property type="match status" value="1"/>
</dbReference>
<evidence type="ECO:0000259" key="4">
    <source>
        <dbReference type="PROSITE" id="PS50010"/>
    </source>
</evidence>
<dbReference type="SMART" id="SM00239">
    <property type="entry name" value="C2"/>
    <property type="match status" value="1"/>
</dbReference>
<dbReference type="Gene3D" id="2.30.42.10">
    <property type="match status" value="1"/>
</dbReference>
<dbReference type="SMART" id="SM00315">
    <property type="entry name" value="RGS"/>
    <property type="match status" value="1"/>
</dbReference>
<dbReference type="Pfam" id="PF00168">
    <property type="entry name" value="C2"/>
    <property type="match status" value="1"/>
</dbReference>
<evidence type="ECO:0000259" key="2">
    <source>
        <dbReference type="PROSITE" id="PS50003"/>
    </source>
</evidence>
<evidence type="ECO:0000259" key="5">
    <source>
        <dbReference type="PROSITE" id="PS50106"/>
    </source>
</evidence>
<evidence type="ECO:0000259" key="3">
    <source>
        <dbReference type="PROSITE" id="PS50004"/>
    </source>
</evidence>
<feature type="compositionally biased region" description="Polar residues" evidence="1">
    <location>
        <begin position="993"/>
        <end position="1009"/>
    </location>
</feature>
<dbReference type="InterPro" id="IPR044926">
    <property type="entry name" value="RGS_subdomain_2"/>
</dbReference>
<feature type="domain" description="C2" evidence="3">
    <location>
        <begin position="77"/>
        <end position="196"/>
    </location>
</feature>
<accession>A0A8K0EZW5</accession>
<organism evidence="7 8">
    <name type="scientific">Branchiostoma lanceolatum</name>
    <name type="common">Common lancelet</name>
    <name type="synonym">Amphioxus lanceolatum</name>
    <dbReference type="NCBI Taxonomy" id="7740"/>
    <lineage>
        <taxon>Eukaryota</taxon>
        <taxon>Metazoa</taxon>
        <taxon>Chordata</taxon>
        <taxon>Cephalochordata</taxon>
        <taxon>Leptocardii</taxon>
        <taxon>Amphioxiformes</taxon>
        <taxon>Branchiostomatidae</taxon>
        <taxon>Branchiostoma</taxon>
    </lineage>
</organism>
<dbReference type="PROSITE" id="PS50106">
    <property type="entry name" value="PDZ"/>
    <property type="match status" value="1"/>
</dbReference>
<evidence type="ECO:0000313" key="7">
    <source>
        <dbReference type="EMBL" id="CAH1272168.1"/>
    </source>
</evidence>
<feature type="region of interest" description="Disordered" evidence="1">
    <location>
        <begin position="940"/>
        <end position="1022"/>
    </location>
</feature>
<dbReference type="SMART" id="SM00233">
    <property type="entry name" value="PH"/>
    <property type="match status" value="1"/>
</dbReference>
<dbReference type="Gene3D" id="2.30.29.30">
    <property type="entry name" value="Pleckstrin-homology domain (PH domain)/Phosphotyrosine-binding domain (PTB)"/>
    <property type="match status" value="1"/>
</dbReference>
<evidence type="ECO:0000259" key="6">
    <source>
        <dbReference type="PROSITE" id="PS50132"/>
    </source>
</evidence>
<dbReference type="PROSITE" id="PS50003">
    <property type="entry name" value="PH_DOMAIN"/>
    <property type="match status" value="1"/>
</dbReference>
<dbReference type="SUPFAM" id="SSF50729">
    <property type="entry name" value="PH domain-like"/>
    <property type="match status" value="1"/>
</dbReference>
<dbReference type="Gene3D" id="2.60.40.150">
    <property type="entry name" value="C2 domain"/>
    <property type="match status" value="1"/>
</dbReference>
<dbReference type="InterPro" id="IPR001849">
    <property type="entry name" value="PH_domain"/>
</dbReference>
<protein>
    <submittedName>
        <fullName evidence="7">RGS3 protein</fullName>
    </submittedName>
</protein>
<proteinExistence type="predicted"/>
<dbReference type="GO" id="GO:0005085">
    <property type="term" value="F:guanyl-nucleotide exchange factor activity"/>
    <property type="evidence" value="ECO:0007669"/>
    <property type="project" value="InterPro"/>
</dbReference>
<feature type="compositionally biased region" description="Polar residues" evidence="1">
    <location>
        <begin position="226"/>
        <end position="240"/>
    </location>
</feature>
<reference evidence="7" key="1">
    <citation type="submission" date="2022-01" db="EMBL/GenBank/DDBJ databases">
        <authorList>
            <person name="Braso-Vives M."/>
        </authorList>
    </citation>
    <scope>NUCLEOTIDE SEQUENCE</scope>
</reference>
<dbReference type="InterPro" id="IPR000219">
    <property type="entry name" value="DH_dom"/>
</dbReference>
<dbReference type="SUPFAM" id="SSF48065">
    <property type="entry name" value="DBL homology domain (DH-domain)"/>
    <property type="match status" value="1"/>
</dbReference>
<feature type="region of interest" description="Disordered" evidence="1">
    <location>
        <begin position="346"/>
        <end position="386"/>
    </location>
</feature>
<dbReference type="FunFam" id="1.10.167.10:FF:000001">
    <property type="entry name" value="Putative regulator of g-protein signaling 12"/>
    <property type="match status" value="1"/>
</dbReference>
<dbReference type="InterPro" id="IPR011993">
    <property type="entry name" value="PH-like_dom_sf"/>
</dbReference>